<dbReference type="EMBL" id="DVFZ01000013">
    <property type="protein sequence ID" value="HIQ81694.1"/>
    <property type="molecule type" value="Genomic_DNA"/>
</dbReference>
<dbReference type="Proteomes" id="UP000824260">
    <property type="component" value="Unassembled WGS sequence"/>
</dbReference>
<protein>
    <submittedName>
        <fullName evidence="2">GNAT family N-acetyltransferase</fullName>
    </submittedName>
</protein>
<dbReference type="Pfam" id="PF00583">
    <property type="entry name" value="Acetyltransf_1"/>
    <property type="match status" value="1"/>
</dbReference>
<evidence type="ECO:0000259" key="1">
    <source>
        <dbReference type="PROSITE" id="PS51186"/>
    </source>
</evidence>
<gene>
    <name evidence="2" type="ORF">IAA52_01180</name>
</gene>
<reference evidence="2" key="1">
    <citation type="submission" date="2020-10" db="EMBL/GenBank/DDBJ databases">
        <authorList>
            <person name="Gilroy R."/>
        </authorList>
    </citation>
    <scope>NUCLEOTIDE SEQUENCE</scope>
    <source>
        <strain evidence="2">ChiSjej6B24-2974</strain>
    </source>
</reference>
<dbReference type="InterPro" id="IPR016181">
    <property type="entry name" value="Acyl_CoA_acyltransferase"/>
</dbReference>
<name>A0A9D1CVY3_9FIRM</name>
<comment type="caution">
    <text evidence="2">The sequence shown here is derived from an EMBL/GenBank/DDBJ whole genome shotgun (WGS) entry which is preliminary data.</text>
</comment>
<sequence>MILRNPKEPLFDEPVENGFEAIDERTGERLGCCVVHPEPNPALFPARPNNFRLEFAGEFSAFGKTLGAAMALARALAAREKEPARIYAACPPEDDLLLAALEQYGFQDNDGLVRMELDFERLCETRMPAGCVLVEDELTDAEERGFFLERYNQLFQTARDFSWLDEYTAADGFRRILCVSPTGLAGELICWREDGGIGRIGYLHTARRWRNMGVARHLLRLAGEYFEDSGVSVVVADVRARIPLLLHTLESAGFCQTSLIMRYPGVDVG</sequence>
<accession>A0A9D1CVY3</accession>
<dbReference type="InterPro" id="IPR000182">
    <property type="entry name" value="GNAT_dom"/>
</dbReference>
<dbReference type="PROSITE" id="PS51186">
    <property type="entry name" value="GNAT"/>
    <property type="match status" value="1"/>
</dbReference>
<evidence type="ECO:0000313" key="3">
    <source>
        <dbReference type="Proteomes" id="UP000824260"/>
    </source>
</evidence>
<dbReference type="SUPFAM" id="SSF55729">
    <property type="entry name" value="Acyl-CoA N-acyltransferases (Nat)"/>
    <property type="match status" value="1"/>
</dbReference>
<organism evidence="2 3">
    <name type="scientific">Candidatus Pullichristensenella stercorigallinarum</name>
    <dbReference type="NCBI Taxonomy" id="2840909"/>
    <lineage>
        <taxon>Bacteria</taxon>
        <taxon>Bacillati</taxon>
        <taxon>Bacillota</taxon>
        <taxon>Clostridia</taxon>
        <taxon>Candidatus Pullichristensenella</taxon>
    </lineage>
</organism>
<evidence type="ECO:0000313" key="2">
    <source>
        <dbReference type="EMBL" id="HIQ81694.1"/>
    </source>
</evidence>
<proteinExistence type="predicted"/>
<dbReference type="GO" id="GO:0016747">
    <property type="term" value="F:acyltransferase activity, transferring groups other than amino-acyl groups"/>
    <property type="evidence" value="ECO:0007669"/>
    <property type="project" value="InterPro"/>
</dbReference>
<dbReference type="Gene3D" id="3.40.630.30">
    <property type="match status" value="1"/>
</dbReference>
<feature type="domain" description="N-acetyltransferase" evidence="1">
    <location>
        <begin position="133"/>
        <end position="269"/>
    </location>
</feature>
<reference evidence="2" key="2">
    <citation type="journal article" date="2021" name="PeerJ">
        <title>Extensive microbial diversity within the chicken gut microbiome revealed by metagenomics and culture.</title>
        <authorList>
            <person name="Gilroy R."/>
            <person name="Ravi A."/>
            <person name="Getino M."/>
            <person name="Pursley I."/>
            <person name="Horton D.L."/>
            <person name="Alikhan N.F."/>
            <person name="Baker D."/>
            <person name="Gharbi K."/>
            <person name="Hall N."/>
            <person name="Watson M."/>
            <person name="Adriaenssens E.M."/>
            <person name="Foster-Nyarko E."/>
            <person name="Jarju S."/>
            <person name="Secka A."/>
            <person name="Antonio M."/>
            <person name="Oren A."/>
            <person name="Chaudhuri R.R."/>
            <person name="La Ragione R."/>
            <person name="Hildebrand F."/>
            <person name="Pallen M.J."/>
        </authorList>
    </citation>
    <scope>NUCLEOTIDE SEQUENCE</scope>
    <source>
        <strain evidence="2">ChiSjej6B24-2974</strain>
    </source>
</reference>
<dbReference type="AlphaFoldDB" id="A0A9D1CVY3"/>